<dbReference type="AlphaFoldDB" id="A1ZHT6"/>
<organism evidence="1 2">
    <name type="scientific">Microscilla marina ATCC 23134</name>
    <dbReference type="NCBI Taxonomy" id="313606"/>
    <lineage>
        <taxon>Bacteria</taxon>
        <taxon>Pseudomonadati</taxon>
        <taxon>Bacteroidota</taxon>
        <taxon>Cytophagia</taxon>
        <taxon>Cytophagales</taxon>
        <taxon>Microscillaceae</taxon>
        <taxon>Microscilla</taxon>
    </lineage>
</organism>
<gene>
    <name evidence="1" type="ORF">M23134_05426</name>
</gene>
<proteinExistence type="predicted"/>
<evidence type="ECO:0000313" key="2">
    <source>
        <dbReference type="Proteomes" id="UP000004095"/>
    </source>
</evidence>
<dbReference type="Proteomes" id="UP000004095">
    <property type="component" value="Unassembled WGS sequence"/>
</dbReference>
<keyword evidence="2" id="KW-1185">Reference proteome</keyword>
<accession>A1ZHT6</accession>
<dbReference type="RefSeq" id="WP_002695653.1">
    <property type="nucleotide sequence ID" value="NZ_AAWS01000008.1"/>
</dbReference>
<dbReference type="Pfam" id="PF21980">
    <property type="entry name" value="MksE"/>
    <property type="match status" value="1"/>
</dbReference>
<dbReference type="OrthoDB" id="9808028at2"/>
<comment type="caution">
    <text evidence="1">The sequence shown here is derived from an EMBL/GenBank/DDBJ whole genome shotgun (WGS) entry which is preliminary data.</text>
</comment>
<dbReference type="eggNOG" id="ENOG502ZX47">
    <property type="taxonomic scope" value="Bacteria"/>
</dbReference>
<dbReference type="InterPro" id="IPR053841">
    <property type="entry name" value="MksE"/>
</dbReference>
<name>A1ZHT6_MICM2</name>
<reference evidence="1 2" key="1">
    <citation type="submission" date="2007-01" db="EMBL/GenBank/DDBJ databases">
        <authorList>
            <person name="Haygood M."/>
            <person name="Podell S."/>
            <person name="Anderson C."/>
            <person name="Hopkinson B."/>
            <person name="Roe K."/>
            <person name="Barbeau K."/>
            <person name="Gaasterland T."/>
            <person name="Ferriera S."/>
            <person name="Johnson J."/>
            <person name="Kravitz S."/>
            <person name="Beeson K."/>
            <person name="Sutton G."/>
            <person name="Rogers Y.-H."/>
            <person name="Friedman R."/>
            <person name="Frazier M."/>
            <person name="Venter J.C."/>
        </authorList>
    </citation>
    <scope>NUCLEOTIDE SEQUENCE [LARGE SCALE GENOMIC DNA]</scope>
    <source>
        <strain evidence="1 2">ATCC 23134</strain>
    </source>
</reference>
<protein>
    <submittedName>
        <fullName evidence="1">Uncharacterized protein</fullName>
    </submittedName>
</protein>
<evidence type="ECO:0000313" key="1">
    <source>
        <dbReference type="EMBL" id="EAY30093.1"/>
    </source>
</evidence>
<sequence length="189" mass="22824">MKEITPFLKEIFDLLSRGNFISANSKVYRHRQLFNQIEEHFEEIFDYFGAIGFTLEAGNNYYYFSKEEANYILERKIETFYKYIDILAFFADFDNSFGEGYQFSMTDIEQKSKVDTNLQQQLFEVTRDISENSSYYERVSHLVRKMTKEGFFECEDEERRDYRVLSAYNYLQNIVKSIDIDYEEEEEEV</sequence>
<dbReference type="EMBL" id="AAWS01000008">
    <property type="protein sequence ID" value="EAY30093.1"/>
    <property type="molecule type" value="Genomic_DNA"/>
</dbReference>